<keyword evidence="2" id="KW-1185">Reference proteome</keyword>
<evidence type="ECO:0000313" key="2">
    <source>
        <dbReference type="Proteomes" id="UP000478052"/>
    </source>
</evidence>
<evidence type="ECO:0000313" key="1">
    <source>
        <dbReference type="EMBL" id="KAF0706180.1"/>
    </source>
</evidence>
<keyword evidence="1" id="KW-0548">Nucleotidyltransferase</keyword>
<gene>
    <name evidence="1" type="ORF">FWK35_00036402</name>
</gene>
<protein>
    <submittedName>
        <fullName evidence="1">Putative RNA-directed DNA polymerase</fullName>
    </submittedName>
</protein>
<organism evidence="1 2">
    <name type="scientific">Aphis craccivora</name>
    <name type="common">Cowpea aphid</name>
    <dbReference type="NCBI Taxonomy" id="307492"/>
    <lineage>
        <taxon>Eukaryota</taxon>
        <taxon>Metazoa</taxon>
        <taxon>Ecdysozoa</taxon>
        <taxon>Arthropoda</taxon>
        <taxon>Hexapoda</taxon>
        <taxon>Insecta</taxon>
        <taxon>Pterygota</taxon>
        <taxon>Neoptera</taxon>
        <taxon>Paraneoptera</taxon>
        <taxon>Hemiptera</taxon>
        <taxon>Sternorrhyncha</taxon>
        <taxon>Aphidomorpha</taxon>
        <taxon>Aphidoidea</taxon>
        <taxon>Aphididae</taxon>
        <taxon>Aphidini</taxon>
        <taxon>Aphis</taxon>
        <taxon>Aphis</taxon>
    </lineage>
</organism>
<sequence length="89" mass="10433">MMFLFDLLNDNIDFSKLLSQVGFNFRNNGTRSRNLFVVPFYNTNCSSESFFPRVLTLANKIINQVDFLFMSSHVFKRNVYITLSSVNYL</sequence>
<keyword evidence="1" id="KW-0808">Transferase</keyword>
<dbReference type="EMBL" id="VUJU01013000">
    <property type="protein sequence ID" value="KAF0706180.1"/>
    <property type="molecule type" value="Genomic_DNA"/>
</dbReference>
<comment type="caution">
    <text evidence="1">The sequence shown here is derived from an EMBL/GenBank/DDBJ whole genome shotgun (WGS) entry which is preliminary data.</text>
</comment>
<keyword evidence="1" id="KW-0695">RNA-directed DNA polymerase</keyword>
<reference evidence="1 2" key="1">
    <citation type="submission" date="2019-08" db="EMBL/GenBank/DDBJ databases">
        <title>Whole genome of Aphis craccivora.</title>
        <authorList>
            <person name="Voronova N.V."/>
            <person name="Shulinski R.S."/>
            <person name="Bandarenka Y.V."/>
            <person name="Zhorov D.G."/>
            <person name="Warner D."/>
        </authorList>
    </citation>
    <scope>NUCLEOTIDE SEQUENCE [LARGE SCALE GENOMIC DNA]</scope>
    <source>
        <strain evidence="1">180601</strain>
        <tissue evidence="1">Whole Body</tissue>
    </source>
</reference>
<dbReference type="Proteomes" id="UP000478052">
    <property type="component" value="Unassembled WGS sequence"/>
</dbReference>
<name>A0A6G0VQP2_APHCR</name>
<dbReference type="GO" id="GO:0003964">
    <property type="term" value="F:RNA-directed DNA polymerase activity"/>
    <property type="evidence" value="ECO:0007669"/>
    <property type="project" value="UniProtKB-KW"/>
</dbReference>
<dbReference type="AlphaFoldDB" id="A0A6G0VQP2"/>
<accession>A0A6G0VQP2</accession>
<proteinExistence type="predicted"/>